<name>A0A1B9AYW9_9BACI</name>
<evidence type="ECO:0000256" key="1">
    <source>
        <dbReference type="ARBA" id="ARBA00001933"/>
    </source>
</evidence>
<dbReference type="EC" id="4.4.1.2" evidence="4"/>
<evidence type="ECO:0000256" key="2">
    <source>
        <dbReference type="ARBA" id="ARBA00009077"/>
    </source>
</evidence>
<comment type="catalytic activity">
    <reaction evidence="6">
        <text>L-homocysteine + H2O = 2-oxobutanoate + hydrogen sulfide + NH4(+) + H(+)</text>
        <dbReference type="Rhea" id="RHEA:14501"/>
        <dbReference type="ChEBI" id="CHEBI:15377"/>
        <dbReference type="ChEBI" id="CHEBI:15378"/>
        <dbReference type="ChEBI" id="CHEBI:16763"/>
        <dbReference type="ChEBI" id="CHEBI:28938"/>
        <dbReference type="ChEBI" id="CHEBI:29919"/>
        <dbReference type="ChEBI" id="CHEBI:58199"/>
        <dbReference type="EC" id="4.4.1.2"/>
    </reaction>
    <physiologicalReaction direction="left-to-right" evidence="6">
        <dbReference type="Rhea" id="RHEA:14502"/>
    </physiologicalReaction>
</comment>
<dbReference type="PIRSF" id="PIRSF001434">
    <property type="entry name" value="CGS"/>
    <property type="match status" value="1"/>
</dbReference>
<evidence type="ECO:0000313" key="11">
    <source>
        <dbReference type="EMBL" id="OCA89072.1"/>
    </source>
</evidence>
<feature type="coiled-coil region" evidence="10">
    <location>
        <begin position="249"/>
        <end position="276"/>
    </location>
</feature>
<dbReference type="Gene3D" id="3.40.640.10">
    <property type="entry name" value="Type I PLP-dependent aspartate aminotransferase-like (Major domain)"/>
    <property type="match status" value="1"/>
</dbReference>
<dbReference type="InterPro" id="IPR054542">
    <property type="entry name" value="Cys_met_metab_PP"/>
</dbReference>
<comment type="similarity">
    <text evidence="2 9">Belongs to the trans-sulfuration enzymes family.</text>
</comment>
<dbReference type="FunFam" id="3.40.640.10:FF:000046">
    <property type="entry name" value="Cystathionine gamma-lyase"/>
    <property type="match status" value="1"/>
</dbReference>
<accession>A0A1B9AYW9</accession>
<dbReference type="PANTHER" id="PTHR11808:SF89">
    <property type="entry name" value="METHIONINE GAMMA-LYASE"/>
    <property type="match status" value="1"/>
</dbReference>
<gene>
    <name evidence="11" type="ORF">A8F95_06600</name>
</gene>
<dbReference type="PANTHER" id="PTHR11808">
    <property type="entry name" value="TRANS-SULFURATION ENZYME FAMILY MEMBER"/>
    <property type="match status" value="1"/>
</dbReference>
<dbReference type="AlphaFoldDB" id="A0A1B9AYW9"/>
<dbReference type="GO" id="GO:0005737">
    <property type="term" value="C:cytoplasm"/>
    <property type="evidence" value="ECO:0007669"/>
    <property type="project" value="TreeGrafter"/>
</dbReference>
<dbReference type="Pfam" id="PF01053">
    <property type="entry name" value="Cys_Met_Meta_PP"/>
    <property type="match status" value="1"/>
</dbReference>
<evidence type="ECO:0000256" key="5">
    <source>
        <dbReference type="ARBA" id="ARBA00047199"/>
    </source>
</evidence>
<evidence type="ECO:0000313" key="12">
    <source>
        <dbReference type="Proteomes" id="UP000092578"/>
    </source>
</evidence>
<reference evidence="12" key="1">
    <citation type="submission" date="2016-05" db="EMBL/GenBank/DDBJ databases">
        <authorList>
            <person name="Liu B."/>
            <person name="Wang J."/>
            <person name="Zhu Y."/>
            <person name="Liu G."/>
            <person name="Chen Q."/>
            <person name="Chen Z."/>
            <person name="Lan J."/>
            <person name="Che J."/>
            <person name="Ge C."/>
            <person name="Shi H."/>
            <person name="Pan Z."/>
            <person name="Liu X."/>
        </authorList>
    </citation>
    <scope>NUCLEOTIDE SEQUENCE [LARGE SCALE GENOMIC DNA]</scope>
    <source>
        <strain evidence="12">FJAT-27215</strain>
    </source>
</reference>
<keyword evidence="12" id="KW-1185">Reference proteome</keyword>
<protein>
    <recommendedName>
        <fullName evidence="4">homocysteine desulfhydrase</fullName>
        <ecNumber evidence="4">4.4.1.2</ecNumber>
    </recommendedName>
    <alternativeName>
        <fullName evidence="5">Homocysteine desulfhydrase</fullName>
    </alternativeName>
</protein>
<keyword evidence="10" id="KW-0175">Coiled coil</keyword>
<sequence length="382" mass="41889">MKERSFRTKAVHSGLAEQRNFKSKATPIYQTSVFSFSSLEELEGYFEGETPYLYTRNGNPNTDELAKAVAALEEAPDGVAASSGLGAILAGILTVAQNGDHVVAASDLYGGTYHLIKEELQAFGITASFVDFRDQQAIEAAIQPNTKLLYSETISNPFLRVENIEGLVEIGKKYNLAVMIDNTFATPYLLQPFTKGIDLVVHSATKYIGGHSDITAGVLVGSKELIEKSRSRVVNMGMNLSPFESWLAYRGLKTLAIRMERQAKNAQELADFLQKHNGVKKTYYPKYVSEQGNGAMVSIELTEEVNMSQFFSSLGWIKIVPSLAGVETTVSYPLGTSHRALTDEEKSAIGINERVVRISVGIEESADIIQQVEQAINDALTR</sequence>
<evidence type="ECO:0000256" key="8">
    <source>
        <dbReference type="PIRSR" id="PIRSR001434-2"/>
    </source>
</evidence>
<dbReference type="InterPro" id="IPR015422">
    <property type="entry name" value="PyrdxlP-dep_Trfase_small"/>
</dbReference>
<evidence type="ECO:0000256" key="10">
    <source>
        <dbReference type="SAM" id="Coils"/>
    </source>
</evidence>
<evidence type="ECO:0000256" key="6">
    <source>
        <dbReference type="ARBA" id="ARBA00048780"/>
    </source>
</evidence>
<dbReference type="SUPFAM" id="SSF53383">
    <property type="entry name" value="PLP-dependent transferases"/>
    <property type="match status" value="1"/>
</dbReference>
<dbReference type="EMBL" id="MAYT01000012">
    <property type="protein sequence ID" value="OCA89072.1"/>
    <property type="molecule type" value="Genomic_DNA"/>
</dbReference>
<dbReference type="GO" id="GO:0047982">
    <property type="term" value="F:homocysteine desulfhydrase activity"/>
    <property type="evidence" value="ECO:0007669"/>
    <property type="project" value="UniProtKB-EC"/>
</dbReference>
<comment type="cofactor">
    <cofactor evidence="1 9">
        <name>pyridoxal 5'-phosphate</name>
        <dbReference type="ChEBI" id="CHEBI:597326"/>
    </cofactor>
</comment>
<dbReference type="GO" id="GO:0019346">
    <property type="term" value="P:transsulfuration"/>
    <property type="evidence" value="ECO:0007669"/>
    <property type="project" value="InterPro"/>
</dbReference>
<evidence type="ECO:0000256" key="9">
    <source>
        <dbReference type="RuleBase" id="RU362118"/>
    </source>
</evidence>
<dbReference type="InterPro" id="IPR015424">
    <property type="entry name" value="PyrdxlP-dep_Trfase"/>
</dbReference>
<dbReference type="GO" id="GO:0018826">
    <property type="term" value="F:methionine gamma-lyase activity"/>
    <property type="evidence" value="ECO:0007669"/>
    <property type="project" value="UniProtKB-EC"/>
</dbReference>
<dbReference type="CDD" id="cd00614">
    <property type="entry name" value="CGS_like"/>
    <property type="match status" value="1"/>
</dbReference>
<evidence type="ECO:0000256" key="4">
    <source>
        <dbReference type="ARBA" id="ARBA00047175"/>
    </source>
</evidence>
<dbReference type="GO" id="GO:0030170">
    <property type="term" value="F:pyridoxal phosphate binding"/>
    <property type="evidence" value="ECO:0007669"/>
    <property type="project" value="InterPro"/>
</dbReference>
<dbReference type="Proteomes" id="UP000092578">
    <property type="component" value="Unassembled WGS sequence"/>
</dbReference>
<feature type="modified residue" description="N6-(pyridoxal phosphate)lysine" evidence="8">
    <location>
        <position position="206"/>
    </location>
</feature>
<proteinExistence type="inferred from homology"/>
<dbReference type="Gene3D" id="3.90.1150.10">
    <property type="entry name" value="Aspartate Aminotransferase, domain 1"/>
    <property type="match status" value="1"/>
</dbReference>
<evidence type="ECO:0000256" key="3">
    <source>
        <dbReference type="ARBA" id="ARBA00022898"/>
    </source>
</evidence>
<comment type="caution">
    <text evidence="11">The sequence shown here is derived from an EMBL/GenBank/DDBJ whole genome shotgun (WGS) entry which is preliminary data.</text>
</comment>
<organism evidence="11 12">
    <name type="scientific">Pseudobacillus wudalianchiensis</name>
    <dbReference type="NCBI Taxonomy" id="1743143"/>
    <lineage>
        <taxon>Bacteria</taxon>
        <taxon>Bacillati</taxon>
        <taxon>Bacillota</taxon>
        <taxon>Bacilli</taxon>
        <taxon>Bacillales</taxon>
        <taxon>Bacillaceae</taxon>
        <taxon>Pseudobacillus</taxon>
    </lineage>
</organism>
<dbReference type="RefSeq" id="WP_065410385.1">
    <property type="nucleotide sequence ID" value="NZ_MAYT01000012.1"/>
</dbReference>
<dbReference type="InterPro" id="IPR015421">
    <property type="entry name" value="PyrdxlP-dep_Trfase_major"/>
</dbReference>
<dbReference type="PROSITE" id="PS00868">
    <property type="entry name" value="CYS_MET_METAB_PP"/>
    <property type="match status" value="1"/>
</dbReference>
<evidence type="ECO:0000256" key="7">
    <source>
        <dbReference type="ARBA" id="ARBA00052699"/>
    </source>
</evidence>
<dbReference type="InterPro" id="IPR000277">
    <property type="entry name" value="Cys/Met-Metab_PyrdxlP-dep_enz"/>
</dbReference>
<keyword evidence="3 8" id="KW-0663">Pyridoxal phosphate</keyword>
<comment type="catalytic activity">
    <reaction evidence="7">
        <text>L-methionine + H2O = methanethiol + 2-oxobutanoate + NH4(+)</text>
        <dbReference type="Rhea" id="RHEA:23800"/>
        <dbReference type="ChEBI" id="CHEBI:15377"/>
        <dbReference type="ChEBI" id="CHEBI:16007"/>
        <dbReference type="ChEBI" id="CHEBI:16763"/>
        <dbReference type="ChEBI" id="CHEBI:28938"/>
        <dbReference type="ChEBI" id="CHEBI:57844"/>
        <dbReference type="EC" id="4.4.1.11"/>
    </reaction>
    <physiologicalReaction direction="left-to-right" evidence="7">
        <dbReference type="Rhea" id="RHEA:23801"/>
    </physiologicalReaction>
</comment>